<accession>A0A0R2KBA2</accession>
<dbReference type="EC" id="2.7.1.191" evidence="10"/>
<dbReference type="InterPro" id="IPR036667">
    <property type="entry name" value="PTS_IIB_sorbose-sp_sf"/>
</dbReference>
<evidence type="ECO:0000313" key="9">
    <source>
        <dbReference type="EMBL" id="KRN83751.1"/>
    </source>
</evidence>
<evidence type="ECO:0000313" key="11">
    <source>
        <dbReference type="Proteomes" id="UP000051491"/>
    </source>
</evidence>
<dbReference type="SUPFAM" id="SSF52728">
    <property type="entry name" value="PTS IIb component"/>
    <property type="match status" value="1"/>
</dbReference>
<dbReference type="PROSITE" id="PS51101">
    <property type="entry name" value="PTS_EIIB_TYPE_4"/>
    <property type="match status" value="1"/>
</dbReference>
<evidence type="ECO:0000256" key="2">
    <source>
        <dbReference type="ARBA" id="ARBA00022448"/>
    </source>
</evidence>
<evidence type="ECO:0000256" key="3">
    <source>
        <dbReference type="ARBA" id="ARBA00022490"/>
    </source>
</evidence>
<dbReference type="Proteomes" id="UP000190935">
    <property type="component" value="Chromosome I"/>
</dbReference>
<evidence type="ECO:0000256" key="4">
    <source>
        <dbReference type="ARBA" id="ARBA00022597"/>
    </source>
</evidence>
<reference evidence="12" key="3">
    <citation type="submission" date="2016-11" db="EMBL/GenBank/DDBJ databases">
        <authorList>
            <person name="Papadimitriou K."/>
        </authorList>
    </citation>
    <scope>NUCLEOTIDE SEQUENCE [LARGE SCALE GENOMIC DNA]</scope>
    <source>
        <strain evidence="12">ACA-DC 1533</strain>
    </source>
</reference>
<keyword evidence="3" id="KW-0963">Cytoplasm</keyword>
<comment type="subcellular location">
    <subcellularLocation>
        <location evidence="1">Cytoplasm</location>
    </subcellularLocation>
</comment>
<sequence length="159" mass="17564">MSIIGTRVDGRLIHGQVANLWVTKLQISRIMVVDDKTATSQIEKSGLKLATPSGVRLSVLPVQKAATNILAGKYDSQRLLIVVKEPKYLNYLVDAGVELSDVNVGNLARDNAKKILTHQVSVTQDDIDNFKELNQKGVHLFAQVNPSVKSEEFMKLLQN</sequence>
<dbReference type="STRING" id="89059.LAC1533_0012"/>
<gene>
    <name evidence="9" type="ORF">IV43_GL001346</name>
    <name evidence="10" type="ORF">LAC1533_0012</name>
</gene>
<dbReference type="AlphaFoldDB" id="A0A0R2KBA2"/>
<dbReference type="Proteomes" id="UP000051491">
    <property type="component" value="Unassembled WGS sequence"/>
</dbReference>
<dbReference type="EMBL" id="LT630287">
    <property type="protein sequence ID" value="SFV39432.1"/>
    <property type="molecule type" value="Genomic_DNA"/>
</dbReference>
<dbReference type="InterPro" id="IPR004720">
    <property type="entry name" value="PTS_IIB_sorbose-sp"/>
</dbReference>
<keyword evidence="2" id="KW-0813">Transport</keyword>
<name>A0A0R2KBA2_9LACO</name>
<dbReference type="GO" id="GO:0008982">
    <property type="term" value="F:protein-N(PI)-phosphohistidine-sugar phosphotransferase activity"/>
    <property type="evidence" value="ECO:0007669"/>
    <property type="project" value="InterPro"/>
</dbReference>
<evidence type="ECO:0000256" key="1">
    <source>
        <dbReference type="ARBA" id="ARBA00004496"/>
    </source>
</evidence>
<dbReference type="Pfam" id="PF03830">
    <property type="entry name" value="PTSIIB_sorb"/>
    <property type="match status" value="1"/>
</dbReference>
<dbReference type="OrthoDB" id="9788818at2"/>
<dbReference type="GO" id="GO:0016301">
    <property type="term" value="F:kinase activity"/>
    <property type="evidence" value="ECO:0007669"/>
    <property type="project" value="UniProtKB-KW"/>
</dbReference>
<dbReference type="KEGG" id="laca:LAC1533_0012"/>
<dbReference type="GeneID" id="95348121"/>
<dbReference type="Gene3D" id="3.40.35.10">
    <property type="entry name" value="Phosphotransferase system, sorbose subfamily IIB component"/>
    <property type="match status" value="1"/>
</dbReference>
<evidence type="ECO:0000256" key="5">
    <source>
        <dbReference type="ARBA" id="ARBA00022679"/>
    </source>
</evidence>
<keyword evidence="6" id="KW-0598">Phosphotransferase system</keyword>
<evidence type="ECO:0000313" key="10">
    <source>
        <dbReference type="EMBL" id="SFV39432.1"/>
    </source>
</evidence>
<organism evidence="9 11">
    <name type="scientific">Ligilactobacillus acidipiscis</name>
    <dbReference type="NCBI Taxonomy" id="89059"/>
    <lineage>
        <taxon>Bacteria</taxon>
        <taxon>Bacillati</taxon>
        <taxon>Bacillota</taxon>
        <taxon>Bacilli</taxon>
        <taxon>Lactobacillales</taxon>
        <taxon>Lactobacillaceae</taxon>
        <taxon>Ligilactobacillus</taxon>
    </lineage>
</organism>
<feature type="domain" description="PTS EIIB type-4" evidence="8">
    <location>
        <begin position="1"/>
        <end position="159"/>
    </location>
</feature>
<proteinExistence type="predicted"/>
<protein>
    <submittedName>
        <fullName evidence="9">PTS system, IIB component</fullName>
    </submittedName>
    <submittedName>
        <fullName evidence="10">PTS system, mannose-specific IIB component</fullName>
        <ecNumber evidence="10">2.7.1.191</ecNumber>
    </submittedName>
</protein>
<dbReference type="GO" id="GO:0009401">
    <property type="term" value="P:phosphoenolpyruvate-dependent sugar phosphotransferase system"/>
    <property type="evidence" value="ECO:0007669"/>
    <property type="project" value="UniProtKB-KW"/>
</dbReference>
<evidence type="ECO:0000313" key="12">
    <source>
        <dbReference type="Proteomes" id="UP000190935"/>
    </source>
</evidence>
<dbReference type="EMBL" id="JQBK01000038">
    <property type="protein sequence ID" value="KRN83751.1"/>
    <property type="molecule type" value="Genomic_DNA"/>
</dbReference>
<keyword evidence="7" id="KW-0418">Kinase</keyword>
<dbReference type="PATRIC" id="fig|89059.3.peg.1448"/>
<dbReference type="RefSeq" id="WP_010495619.1">
    <property type="nucleotide sequence ID" value="NZ_JQBK01000038.1"/>
</dbReference>
<reference evidence="10" key="2">
    <citation type="submission" date="2016-11" db="EMBL/GenBank/DDBJ databases">
        <authorList>
            <person name="Jaros S."/>
            <person name="Januszkiewicz K."/>
            <person name="Wedrychowicz H."/>
        </authorList>
    </citation>
    <scope>NUCLEOTIDE SEQUENCE [LARGE SCALE GENOMIC DNA]</scope>
    <source>
        <strain evidence="10">ACA-DC 1533</strain>
    </source>
</reference>
<evidence type="ECO:0000256" key="7">
    <source>
        <dbReference type="ARBA" id="ARBA00022777"/>
    </source>
</evidence>
<reference evidence="9 11" key="1">
    <citation type="journal article" date="2015" name="Genome Announc.">
        <title>Expanding the biotechnology potential of lactobacilli through comparative genomics of 213 strains and associated genera.</title>
        <authorList>
            <person name="Sun Z."/>
            <person name="Harris H.M."/>
            <person name="McCann A."/>
            <person name="Guo C."/>
            <person name="Argimon S."/>
            <person name="Zhang W."/>
            <person name="Yang X."/>
            <person name="Jeffery I.B."/>
            <person name="Cooney J.C."/>
            <person name="Kagawa T.F."/>
            <person name="Liu W."/>
            <person name="Song Y."/>
            <person name="Salvetti E."/>
            <person name="Wrobel A."/>
            <person name="Rasinkangas P."/>
            <person name="Parkhill J."/>
            <person name="Rea M.C."/>
            <person name="O'Sullivan O."/>
            <person name="Ritari J."/>
            <person name="Douillard F.P."/>
            <person name="Paul Ross R."/>
            <person name="Yang R."/>
            <person name="Briner A.E."/>
            <person name="Felis G.E."/>
            <person name="de Vos W.M."/>
            <person name="Barrangou R."/>
            <person name="Klaenhammer T.R."/>
            <person name="Caufield P.W."/>
            <person name="Cui Y."/>
            <person name="Zhang H."/>
            <person name="O'Toole P.W."/>
        </authorList>
    </citation>
    <scope>NUCLEOTIDE SEQUENCE [LARGE SCALE GENOMIC DNA]</scope>
    <source>
        <strain evidence="9 11">DSM 15353</strain>
    </source>
</reference>
<keyword evidence="5 10" id="KW-0808">Transferase</keyword>
<keyword evidence="4" id="KW-0762">Sugar transport</keyword>
<evidence type="ECO:0000256" key="6">
    <source>
        <dbReference type="ARBA" id="ARBA00022683"/>
    </source>
</evidence>
<dbReference type="GO" id="GO:0005737">
    <property type="term" value="C:cytoplasm"/>
    <property type="evidence" value="ECO:0007669"/>
    <property type="project" value="UniProtKB-SubCell"/>
</dbReference>
<evidence type="ECO:0000259" key="8">
    <source>
        <dbReference type="PROSITE" id="PS51101"/>
    </source>
</evidence>